<accession>A0ABQ9GUD1</accession>
<protein>
    <submittedName>
        <fullName evidence="2">Uncharacterized protein</fullName>
    </submittedName>
</protein>
<feature type="compositionally biased region" description="Basic and acidic residues" evidence="1">
    <location>
        <begin position="213"/>
        <end position="222"/>
    </location>
</feature>
<name>A0ABQ9GUD1_9NEOP</name>
<evidence type="ECO:0000256" key="1">
    <source>
        <dbReference type="SAM" id="MobiDB-lite"/>
    </source>
</evidence>
<evidence type="ECO:0000313" key="3">
    <source>
        <dbReference type="Proteomes" id="UP001159363"/>
    </source>
</evidence>
<sequence>MLTAEHVELTAVCGANYGVFGACRADCNANRRAKAIVSSSMRREPLLRNDRAGSSLPRWTQRARGKSQKCLLENRAKANFFPCDVILGFGGVHGVYSQEPIDPTSVQSVPRQSQCSRVLQAPSCTVGFTRRYHTLSSIQATNTSLAVALQSPVVHTYFARAHSVRRPPSKTAGRWVAPPPRLFPNLRRGGLRHQPVSPEHSCVVAKRIGNSRRRDEVCDASKSRRCRHSRDSQKERSGGRERIVPGRGEGEVGLRLRRRAAESAPAAALPSQHEVCPVKHQKIVTSSCSPAHVSINMSQNWTRSEVCSVQFSLQRWYSVPVPETSIRVNVRVGAAVVERLDRSHLNKANRVQYPAGITPGVSYLPFAPPMHDYGSPLFSSHVTLIGSPDSLLNAAQITQLSGTVGNPSCKAVHLPGNRNFTKRVVKRLDGNAARLARRSDEALGVRVVSPVLPPRFLNLDVQLQLTIMGSTCLRCNSHRYTQHYENTARQSRALCVKATALLSRVPVTLIAPTLLSRKRRKTMQTGGALKGASLVVMPELRAWRGQTRITLPPAVHHSLSVNGRGNISFRENPRPPVKSSAGGATPGGDGPV</sequence>
<dbReference type="Proteomes" id="UP001159363">
    <property type="component" value="Chromosome 8"/>
</dbReference>
<dbReference type="EMBL" id="JARBHB010000009">
    <property type="protein sequence ID" value="KAJ8875644.1"/>
    <property type="molecule type" value="Genomic_DNA"/>
</dbReference>
<reference evidence="2 3" key="1">
    <citation type="submission" date="2023-02" db="EMBL/GenBank/DDBJ databases">
        <title>LHISI_Scaffold_Assembly.</title>
        <authorList>
            <person name="Stuart O.P."/>
            <person name="Cleave R."/>
            <person name="Magrath M.J.L."/>
            <person name="Mikheyev A.S."/>
        </authorList>
    </citation>
    <scope>NUCLEOTIDE SEQUENCE [LARGE SCALE GENOMIC DNA]</scope>
    <source>
        <strain evidence="2">Daus_M_001</strain>
        <tissue evidence="2">Leg muscle</tissue>
    </source>
</reference>
<evidence type="ECO:0000313" key="2">
    <source>
        <dbReference type="EMBL" id="KAJ8875644.1"/>
    </source>
</evidence>
<organism evidence="2 3">
    <name type="scientific">Dryococelus australis</name>
    <dbReference type="NCBI Taxonomy" id="614101"/>
    <lineage>
        <taxon>Eukaryota</taxon>
        <taxon>Metazoa</taxon>
        <taxon>Ecdysozoa</taxon>
        <taxon>Arthropoda</taxon>
        <taxon>Hexapoda</taxon>
        <taxon>Insecta</taxon>
        <taxon>Pterygota</taxon>
        <taxon>Neoptera</taxon>
        <taxon>Polyneoptera</taxon>
        <taxon>Phasmatodea</taxon>
        <taxon>Verophasmatodea</taxon>
        <taxon>Anareolatae</taxon>
        <taxon>Phasmatidae</taxon>
        <taxon>Eurycanthinae</taxon>
        <taxon>Dryococelus</taxon>
    </lineage>
</organism>
<feature type="region of interest" description="Disordered" evidence="1">
    <location>
        <begin position="560"/>
        <end position="592"/>
    </location>
</feature>
<comment type="caution">
    <text evidence="2">The sequence shown here is derived from an EMBL/GenBank/DDBJ whole genome shotgun (WGS) entry which is preliminary data.</text>
</comment>
<keyword evidence="3" id="KW-1185">Reference proteome</keyword>
<feature type="region of interest" description="Disordered" evidence="1">
    <location>
        <begin position="213"/>
        <end position="250"/>
    </location>
</feature>
<feature type="compositionally biased region" description="Basic and acidic residues" evidence="1">
    <location>
        <begin position="229"/>
        <end position="250"/>
    </location>
</feature>
<gene>
    <name evidence="2" type="ORF">PR048_023540</name>
</gene>
<proteinExistence type="predicted"/>